<sequence length="72" mass="7776">MAQLNRANLKNAIVKEAYVGGTTLFEGIKSIEGADFSDTYLRADQKKLLCAHPTAKGTNPTTGVDTRESLMC</sequence>
<evidence type="ECO:0000313" key="2">
    <source>
        <dbReference type="Proteomes" id="UP001162640"/>
    </source>
</evidence>
<dbReference type="EMBL" id="BLQM01000635">
    <property type="protein sequence ID" value="GMH95878.1"/>
    <property type="molecule type" value="Genomic_DNA"/>
</dbReference>
<dbReference type="AlphaFoldDB" id="A0A9W7EZV9"/>
<dbReference type="PANTHER" id="PTHR47200:SF2">
    <property type="entry name" value="THYLAKOID LUMENAL 15 KDA PROTEIN 1, CHLOROPLASTIC"/>
    <property type="match status" value="1"/>
</dbReference>
<reference evidence="2" key="1">
    <citation type="journal article" date="2023" name="Commun. Biol.">
        <title>Genome analysis of Parmales, the sister group of diatoms, reveals the evolutionary specialization of diatoms from phago-mixotrophs to photoautotrophs.</title>
        <authorList>
            <person name="Ban H."/>
            <person name="Sato S."/>
            <person name="Yoshikawa S."/>
            <person name="Yamada K."/>
            <person name="Nakamura Y."/>
            <person name="Ichinomiya M."/>
            <person name="Sato N."/>
            <person name="Blanc-Mathieu R."/>
            <person name="Endo H."/>
            <person name="Kuwata A."/>
            <person name="Ogata H."/>
        </authorList>
    </citation>
    <scope>NUCLEOTIDE SEQUENCE [LARGE SCALE GENOMIC DNA]</scope>
</reference>
<comment type="caution">
    <text evidence="1">The sequence shown here is derived from an EMBL/GenBank/DDBJ whole genome shotgun (WGS) entry which is preliminary data.</text>
</comment>
<organism evidence="1 2">
    <name type="scientific">Triparma laevis f. inornata</name>
    <dbReference type="NCBI Taxonomy" id="1714386"/>
    <lineage>
        <taxon>Eukaryota</taxon>
        <taxon>Sar</taxon>
        <taxon>Stramenopiles</taxon>
        <taxon>Ochrophyta</taxon>
        <taxon>Bolidophyceae</taxon>
        <taxon>Parmales</taxon>
        <taxon>Triparmaceae</taxon>
        <taxon>Triparma</taxon>
    </lineage>
</organism>
<dbReference type="Gene3D" id="2.160.20.80">
    <property type="entry name" value="E3 ubiquitin-protein ligase SopA"/>
    <property type="match status" value="1"/>
</dbReference>
<dbReference type="PANTHER" id="PTHR47200">
    <property type="entry name" value="THYLAKOID LUMENAL 15 KDA PROTEIN 1, CHLOROPLASTIC"/>
    <property type="match status" value="1"/>
</dbReference>
<protein>
    <submittedName>
        <fullName evidence="1">Uncharacterized protein</fullName>
    </submittedName>
</protein>
<evidence type="ECO:0000313" key="1">
    <source>
        <dbReference type="EMBL" id="GMH95878.1"/>
    </source>
</evidence>
<feature type="non-terminal residue" evidence="1">
    <location>
        <position position="72"/>
    </location>
</feature>
<gene>
    <name evidence="1" type="ORF">TL16_g13247</name>
</gene>
<name>A0A9W7EZV9_9STRA</name>
<accession>A0A9W7EZV9</accession>
<feature type="non-terminal residue" evidence="1">
    <location>
        <position position="1"/>
    </location>
</feature>
<dbReference type="Proteomes" id="UP001162640">
    <property type="component" value="Unassembled WGS sequence"/>
</dbReference>
<dbReference type="InterPro" id="IPR044213">
    <property type="entry name" value="At2g44920-like"/>
</dbReference>
<proteinExistence type="predicted"/>